<keyword evidence="1" id="KW-0812">Transmembrane</keyword>
<organism evidence="2 3">
    <name type="scientific">Trichinella spiralis</name>
    <name type="common">Trichina worm</name>
    <dbReference type="NCBI Taxonomy" id="6334"/>
    <lineage>
        <taxon>Eukaryota</taxon>
        <taxon>Metazoa</taxon>
        <taxon>Ecdysozoa</taxon>
        <taxon>Nematoda</taxon>
        <taxon>Enoplea</taxon>
        <taxon>Dorylaimia</taxon>
        <taxon>Trichinellida</taxon>
        <taxon>Trichinellidae</taxon>
        <taxon>Trichinella</taxon>
    </lineage>
</organism>
<gene>
    <name evidence="2" type="ORF">TSPI_06689</name>
</gene>
<keyword evidence="3" id="KW-1185">Reference proteome</keyword>
<proteinExistence type="predicted"/>
<keyword evidence="1" id="KW-1133">Transmembrane helix</keyword>
<protein>
    <submittedName>
        <fullName evidence="2">Tachykinin-like peptides receptor 99D</fullName>
    </submittedName>
</protein>
<accession>A0ABR3K8B0</accession>
<evidence type="ECO:0000313" key="3">
    <source>
        <dbReference type="Proteomes" id="UP001558632"/>
    </source>
</evidence>
<evidence type="ECO:0000313" key="2">
    <source>
        <dbReference type="EMBL" id="KAL1230274.1"/>
    </source>
</evidence>
<dbReference type="Proteomes" id="UP001558632">
    <property type="component" value="Unassembled WGS sequence"/>
</dbReference>
<keyword evidence="1" id="KW-0472">Membrane</keyword>
<name>A0ABR3K8B0_TRISP</name>
<dbReference type="EMBL" id="JBEUSY010000476">
    <property type="protein sequence ID" value="KAL1230274.1"/>
    <property type="molecule type" value="Genomic_DNA"/>
</dbReference>
<reference evidence="2 3" key="1">
    <citation type="submission" date="2024-07" db="EMBL/GenBank/DDBJ databases">
        <title>Enhanced genomic and transcriptomic resources for Trichinella pseudospiralis and T. spiralis underpin the discovery of pronounced molecular differences between stages and species.</title>
        <authorList>
            <person name="Pasi K.K."/>
            <person name="La Rosa G."/>
            <person name="Gomez-Morales M.A."/>
            <person name="Tosini F."/>
            <person name="Sumanam S."/>
            <person name="Young N.D."/>
            <person name="Chang B.C."/>
            <person name="Robin G.B."/>
        </authorList>
    </citation>
    <scope>NUCLEOTIDE SEQUENCE [LARGE SCALE GENOMIC DNA]</scope>
    <source>
        <strain evidence="2">ISS534</strain>
    </source>
</reference>
<sequence length="97" mass="10956">MSLIEIAQDKGTNENVINGSEPEKRILDEWNHDLMNELMTNRGCSCQDIVETNGLHNLFCAIRSLEHSWLVQVVYIILFGLIITMAIGGNSIVIWIV</sequence>
<evidence type="ECO:0000256" key="1">
    <source>
        <dbReference type="SAM" id="Phobius"/>
    </source>
</evidence>
<comment type="caution">
    <text evidence="2">The sequence shown here is derived from an EMBL/GenBank/DDBJ whole genome shotgun (WGS) entry which is preliminary data.</text>
</comment>
<feature type="transmembrane region" description="Helical" evidence="1">
    <location>
        <begin position="73"/>
        <end position="96"/>
    </location>
</feature>